<feature type="compositionally biased region" description="Polar residues" evidence="1">
    <location>
        <begin position="1376"/>
        <end position="1385"/>
    </location>
</feature>
<dbReference type="EMBL" id="KV878209">
    <property type="protein sequence ID" value="OJJ40403.1"/>
    <property type="molecule type" value="Genomic_DNA"/>
</dbReference>
<feature type="compositionally biased region" description="Basic and acidic residues" evidence="1">
    <location>
        <begin position="766"/>
        <end position="777"/>
    </location>
</feature>
<protein>
    <submittedName>
        <fullName evidence="2">Uncharacterized protein</fullName>
    </submittedName>
</protein>
<keyword evidence="3" id="KW-1185">Reference proteome</keyword>
<feature type="region of interest" description="Disordered" evidence="1">
    <location>
        <begin position="569"/>
        <end position="655"/>
    </location>
</feature>
<feature type="compositionally biased region" description="Basic and acidic residues" evidence="1">
    <location>
        <begin position="244"/>
        <end position="253"/>
    </location>
</feature>
<evidence type="ECO:0000313" key="2">
    <source>
        <dbReference type="EMBL" id="OJJ40403.1"/>
    </source>
</evidence>
<accession>A0A1L9RZR3</accession>
<dbReference type="OrthoDB" id="5382102at2759"/>
<feature type="compositionally biased region" description="Polar residues" evidence="1">
    <location>
        <begin position="193"/>
        <end position="216"/>
    </location>
</feature>
<feature type="compositionally biased region" description="Polar residues" evidence="1">
    <location>
        <begin position="345"/>
        <end position="361"/>
    </location>
</feature>
<feature type="compositionally biased region" description="Polar residues" evidence="1">
    <location>
        <begin position="142"/>
        <end position="152"/>
    </location>
</feature>
<feature type="compositionally biased region" description="Polar residues" evidence="1">
    <location>
        <begin position="1511"/>
        <end position="1522"/>
    </location>
</feature>
<feature type="compositionally biased region" description="Polar residues" evidence="1">
    <location>
        <begin position="1294"/>
        <end position="1309"/>
    </location>
</feature>
<dbReference type="RefSeq" id="XP_040694079.1">
    <property type="nucleotide sequence ID" value="XM_040829996.1"/>
</dbReference>
<feature type="compositionally biased region" description="Basic and acidic residues" evidence="1">
    <location>
        <begin position="65"/>
        <end position="75"/>
    </location>
</feature>
<reference evidence="3" key="1">
    <citation type="journal article" date="2017" name="Genome Biol.">
        <title>Comparative genomics reveals high biological diversity and specific adaptations in the industrially and medically important fungal genus Aspergillus.</title>
        <authorList>
            <person name="de Vries R.P."/>
            <person name="Riley R."/>
            <person name="Wiebenga A."/>
            <person name="Aguilar-Osorio G."/>
            <person name="Amillis S."/>
            <person name="Uchima C.A."/>
            <person name="Anderluh G."/>
            <person name="Asadollahi M."/>
            <person name="Askin M."/>
            <person name="Barry K."/>
            <person name="Battaglia E."/>
            <person name="Bayram O."/>
            <person name="Benocci T."/>
            <person name="Braus-Stromeyer S.A."/>
            <person name="Caldana C."/>
            <person name="Canovas D."/>
            <person name="Cerqueira G.C."/>
            <person name="Chen F."/>
            <person name="Chen W."/>
            <person name="Choi C."/>
            <person name="Clum A."/>
            <person name="Dos Santos R.A."/>
            <person name="Damasio A.R."/>
            <person name="Diallinas G."/>
            <person name="Emri T."/>
            <person name="Fekete E."/>
            <person name="Flipphi M."/>
            <person name="Freyberg S."/>
            <person name="Gallo A."/>
            <person name="Gournas C."/>
            <person name="Habgood R."/>
            <person name="Hainaut M."/>
            <person name="Harispe M.L."/>
            <person name="Henrissat B."/>
            <person name="Hilden K.S."/>
            <person name="Hope R."/>
            <person name="Hossain A."/>
            <person name="Karabika E."/>
            <person name="Karaffa L."/>
            <person name="Karanyi Z."/>
            <person name="Krasevec N."/>
            <person name="Kuo A."/>
            <person name="Kusch H."/>
            <person name="LaButti K."/>
            <person name="Lagendijk E.L."/>
            <person name="Lapidus A."/>
            <person name="Levasseur A."/>
            <person name="Lindquist E."/>
            <person name="Lipzen A."/>
            <person name="Logrieco A.F."/>
            <person name="MacCabe A."/>
            <person name="Maekelae M.R."/>
            <person name="Malavazi I."/>
            <person name="Melin P."/>
            <person name="Meyer V."/>
            <person name="Mielnichuk N."/>
            <person name="Miskei M."/>
            <person name="Molnar A.P."/>
            <person name="Mule G."/>
            <person name="Ngan C.Y."/>
            <person name="Orejas M."/>
            <person name="Orosz E."/>
            <person name="Ouedraogo J.P."/>
            <person name="Overkamp K.M."/>
            <person name="Park H.-S."/>
            <person name="Perrone G."/>
            <person name="Piumi F."/>
            <person name="Punt P.J."/>
            <person name="Ram A.F."/>
            <person name="Ramon A."/>
            <person name="Rauscher S."/>
            <person name="Record E."/>
            <person name="Riano-Pachon D.M."/>
            <person name="Robert V."/>
            <person name="Roehrig J."/>
            <person name="Ruller R."/>
            <person name="Salamov A."/>
            <person name="Salih N.S."/>
            <person name="Samson R.A."/>
            <person name="Sandor E."/>
            <person name="Sanguinetti M."/>
            <person name="Schuetze T."/>
            <person name="Sepcic K."/>
            <person name="Shelest E."/>
            <person name="Sherlock G."/>
            <person name="Sophianopoulou V."/>
            <person name="Squina F.M."/>
            <person name="Sun H."/>
            <person name="Susca A."/>
            <person name="Todd R.B."/>
            <person name="Tsang A."/>
            <person name="Unkles S.E."/>
            <person name="van de Wiele N."/>
            <person name="van Rossen-Uffink D."/>
            <person name="Oliveira J.V."/>
            <person name="Vesth T.C."/>
            <person name="Visser J."/>
            <person name="Yu J.-H."/>
            <person name="Zhou M."/>
            <person name="Andersen M.R."/>
            <person name="Archer D.B."/>
            <person name="Baker S.E."/>
            <person name="Benoit I."/>
            <person name="Brakhage A.A."/>
            <person name="Braus G.H."/>
            <person name="Fischer R."/>
            <person name="Frisvad J.C."/>
            <person name="Goldman G.H."/>
            <person name="Houbraken J."/>
            <person name="Oakley B."/>
            <person name="Pocsi I."/>
            <person name="Scazzocchio C."/>
            <person name="Seiboth B."/>
            <person name="vanKuyk P.A."/>
            <person name="Wortman J."/>
            <person name="Dyer P.S."/>
            <person name="Grigoriev I.V."/>
        </authorList>
    </citation>
    <scope>NUCLEOTIDE SEQUENCE [LARGE SCALE GENOMIC DNA]</scope>
    <source>
        <strain evidence="3">DTO 134E9</strain>
    </source>
</reference>
<feature type="compositionally biased region" description="Polar residues" evidence="1">
    <location>
        <begin position="889"/>
        <end position="910"/>
    </location>
</feature>
<feature type="compositionally biased region" description="Basic and acidic residues" evidence="1">
    <location>
        <begin position="116"/>
        <end position="126"/>
    </location>
</feature>
<feature type="compositionally biased region" description="Polar residues" evidence="1">
    <location>
        <begin position="1530"/>
        <end position="1546"/>
    </location>
</feature>
<feature type="compositionally biased region" description="Polar residues" evidence="1">
    <location>
        <begin position="793"/>
        <end position="803"/>
    </location>
</feature>
<feature type="compositionally biased region" description="Basic and acidic residues" evidence="1">
    <location>
        <begin position="264"/>
        <end position="279"/>
    </location>
</feature>
<proteinExistence type="predicted"/>
<feature type="compositionally biased region" description="Low complexity" evidence="1">
    <location>
        <begin position="100"/>
        <end position="113"/>
    </location>
</feature>
<feature type="compositionally biased region" description="Basic and acidic residues" evidence="1">
    <location>
        <begin position="639"/>
        <end position="648"/>
    </location>
</feature>
<feature type="region of interest" description="Disordered" evidence="1">
    <location>
        <begin position="766"/>
        <end position="807"/>
    </location>
</feature>
<feature type="compositionally biased region" description="Basic and acidic residues" evidence="1">
    <location>
        <begin position="292"/>
        <end position="310"/>
    </location>
</feature>
<feature type="region of interest" description="Disordered" evidence="1">
    <location>
        <begin position="861"/>
        <end position="929"/>
    </location>
</feature>
<dbReference type="GeneID" id="63745844"/>
<name>A0A1L9RZR3_ASPWE</name>
<feature type="compositionally biased region" description="Polar residues" evidence="1">
    <location>
        <begin position="1629"/>
        <end position="1638"/>
    </location>
</feature>
<organism evidence="2 3">
    <name type="scientific">Aspergillus wentii DTO 134E9</name>
    <dbReference type="NCBI Taxonomy" id="1073089"/>
    <lineage>
        <taxon>Eukaryota</taxon>
        <taxon>Fungi</taxon>
        <taxon>Dikarya</taxon>
        <taxon>Ascomycota</taxon>
        <taxon>Pezizomycotina</taxon>
        <taxon>Eurotiomycetes</taxon>
        <taxon>Eurotiomycetidae</taxon>
        <taxon>Eurotiales</taxon>
        <taxon>Aspergillaceae</taxon>
        <taxon>Aspergillus</taxon>
        <taxon>Aspergillus subgen. Cremei</taxon>
    </lineage>
</organism>
<feature type="compositionally biased region" description="Basic and acidic residues" evidence="1">
    <location>
        <begin position="520"/>
        <end position="541"/>
    </location>
</feature>
<dbReference type="PANTHER" id="PTHR42105">
    <property type="entry name" value="DIM2-ASSOCIATED PROTEIN 1"/>
    <property type="match status" value="1"/>
</dbReference>
<feature type="compositionally biased region" description="Basic and acidic residues" evidence="1">
    <location>
        <begin position="699"/>
        <end position="723"/>
    </location>
</feature>
<evidence type="ECO:0000256" key="1">
    <source>
        <dbReference type="SAM" id="MobiDB-lite"/>
    </source>
</evidence>
<feature type="compositionally biased region" description="Polar residues" evidence="1">
    <location>
        <begin position="627"/>
        <end position="638"/>
    </location>
</feature>
<feature type="region of interest" description="Disordered" evidence="1">
    <location>
        <begin position="399"/>
        <end position="477"/>
    </location>
</feature>
<feature type="compositionally biased region" description="Pro residues" evidence="1">
    <location>
        <begin position="1615"/>
        <end position="1625"/>
    </location>
</feature>
<feature type="compositionally biased region" description="Polar residues" evidence="1">
    <location>
        <begin position="1461"/>
        <end position="1485"/>
    </location>
</feature>
<feature type="compositionally biased region" description="Low complexity" evidence="1">
    <location>
        <begin position="325"/>
        <end position="338"/>
    </location>
</feature>
<feature type="compositionally biased region" description="Pro residues" evidence="1">
    <location>
        <begin position="1201"/>
        <end position="1211"/>
    </location>
</feature>
<dbReference type="STRING" id="1073089.A0A1L9RZR3"/>
<feature type="compositionally biased region" description="Low complexity" evidence="1">
    <location>
        <begin position="160"/>
        <end position="173"/>
    </location>
</feature>
<gene>
    <name evidence="2" type="ORF">ASPWEDRAFT_166473</name>
</gene>
<feature type="compositionally biased region" description="Low complexity" evidence="1">
    <location>
        <begin position="604"/>
        <end position="615"/>
    </location>
</feature>
<feature type="region of interest" description="Disordered" evidence="1">
    <location>
        <begin position="1195"/>
        <end position="1224"/>
    </location>
</feature>
<feature type="compositionally biased region" description="Basic and acidic residues" evidence="1">
    <location>
        <begin position="1575"/>
        <end position="1591"/>
    </location>
</feature>
<sequence length="1657" mass="182143">MGVDTRRPILPAPTESIVDTTTGGSVTGTDLATDVSRRTDKTSYSIPDDGSPVTIPTSRRRHRERERERGDDSKLSHSQHSQTSLLIEYFEGGKGSGSLVSRPSVRVRVTPSTARKLKDQKDHHIQITEGGGQRKPVYSRRISLSSPPSKQRQLAEPSGDDQSISSSNSATDDNNNHHSSRQPPFEIEFVNRGDQSSELSSLSRDTRLIQPTSDISSMPADSMLDAPPSSSGPRRKRSSSLSREPSHHSKDLLKTPTRQRSRSLSHERIAHRVAEKLSNEPRNTSASRRRRAEREMGRSDQDILEQDLKSPRRRFQGHIDDDIMASPESSLLSASAVSSRRRSGDQQSFRSGTSNRSSINNPKLLETVEDAIRRLILPELKELKKDQKVSFNTSKFERELKEAYSPASTPSRDELGRRLSKHASAPDVRKPKVVLNKDSQDEGLVLAGEPAPTPAPAPAPSKKERKSSKGSEISDMGYVKWANRPDLTETDKLRRQRSRGLRDAEKAGIVGTALTAAALQRHESKSSMGETESRRGSESRSRAPSINETELVFQRHNVAPMPLRSAVETELTRDSLLSQRTETATPHQNFRYQDVPRESPLQVTSPTSRTPNRTPLDTRYELGLRHSNMSQHNLSIHSASDRDLREGSRSPMGEAAAGAIAAAAAANLLDAYDDHDDNLSENTKRRTLSPIQSVASDLTEVRAQHSSAPHDKHAYSEGEKELEPRFSISSLSSAPSTNLARSTRAGGISIESQIEILRLQKEVGHELGYEESPRPSRENWAQDSEADDDYGYQHSTAGSNTTLDAKRMNYPEDSEIDYLEKANQGKQVGQGTGVNPQFVHPSTVESAVASLLDPSIVDTKSAQNANRSHHNLPEQLETRSNKSMDCPEPSQSSRQGSPLKQRQDASSPDETSFPKRMGATSPPQSVTQSIEDQFDPANIFPADMRDLESPMPDVDHDLDSESEINTNPSIIQGPAGGVSHDNRDHWGYNSTPPKTGHSPFYDNAAAGDSGGLGMESGEQPGYNQDYYPADPYAPDNYFDHGQMFGTPPGVKDEGYVSAPNPVSPSIGSPRPGSKGLGGMDAGGMGLFDSPGADDSFTPSHQRNLSGYSHGVGSPLYDSATGKGIDRIQSKDIIALMDHLTVRDAQRNARDTEILVSLVRSAAEMRNSFEEMKKFISQQDGMLMESNERQHERTYKALGGPRPQPPSGPRPPRQNSADDADDMRSKRKNVFKRALKGLNLKSGNDLTKIEDMLEQLLEEVEMLRAGQDDMFYRGSGGTRAPSVDTEGYEPEGHAGTSSPDHSGYLSNSSRPAAGNQLRRDSEHRVSTVHEADEEAELDDRDFPGQNMASRENSKARSERGGSAPVSTSPRGPVASGALSSESTPPKTNEKQRKHKSSSSSFFPKISRWSKTTASSMGDNIRNSIQPGRKERASFDVSRSGSDLGQPYKNDYYDPQGDDKIRSTFTLDDQQQQENRPPSPLVPSQMSEAPKYRAHRDSIDMQHPQPRQGPTGRYQSQLETQAQVYQAPPEQWGSNPSLSAVNTNQNRHSGPGRLSPISDAGYSEASSRHTGPPRPPKIRDDGPLIPERPPKVNDDEERSYASRVASRQSSIMKSPRNTPPPRKPTGPRPLNSGSQYSSPGNPKRSRYRGSPDQIDDDID</sequence>
<feature type="compositionally biased region" description="Basic and acidic residues" evidence="1">
    <location>
        <begin position="1316"/>
        <end position="1329"/>
    </location>
</feature>
<feature type="compositionally biased region" description="Low complexity" evidence="1">
    <location>
        <begin position="18"/>
        <end position="30"/>
    </location>
</feature>
<feature type="region of interest" description="Disordered" evidence="1">
    <location>
        <begin position="1"/>
        <end position="362"/>
    </location>
</feature>
<evidence type="ECO:0000313" key="3">
    <source>
        <dbReference type="Proteomes" id="UP000184383"/>
    </source>
</evidence>
<dbReference type="PANTHER" id="PTHR42105:SF1">
    <property type="entry name" value="TRANSALDOLASE"/>
    <property type="match status" value="1"/>
</dbReference>
<feature type="region of interest" description="Disordered" evidence="1">
    <location>
        <begin position="698"/>
        <end position="723"/>
    </location>
</feature>
<feature type="compositionally biased region" description="Polar residues" evidence="1">
    <location>
        <begin position="1407"/>
        <end position="1424"/>
    </location>
</feature>
<feature type="compositionally biased region" description="Polar residues" evidence="1">
    <location>
        <begin position="575"/>
        <end position="591"/>
    </location>
</feature>
<feature type="region of interest" description="Disordered" evidence="1">
    <location>
        <begin position="518"/>
        <end position="547"/>
    </location>
</feature>
<dbReference type="VEuPathDB" id="FungiDB:ASPWEDRAFT_166473"/>
<dbReference type="Proteomes" id="UP000184383">
    <property type="component" value="Unassembled WGS sequence"/>
</dbReference>
<feature type="region of interest" description="Disordered" evidence="1">
    <location>
        <begin position="1269"/>
        <end position="1657"/>
    </location>
</feature>
<feature type="compositionally biased region" description="Low complexity" evidence="1">
    <location>
        <begin position="76"/>
        <end position="86"/>
    </location>
</feature>